<dbReference type="InterPro" id="IPR021333">
    <property type="entry name" value="DUF2946"/>
</dbReference>
<evidence type="ECO:0000256" key="2">
    <source>
        <dbReference type="ARBA" id="ARBA00023004"/>
    </source>
</evidence>
<dbReference type="AlphaFoldDB" id="D9SFT7"/>
<dbReference type="GO" id="GO:0046872">
    <property type="term" value="F:metal ion binding"/>
    <property type="evidence" value="ECO:0007669"/>
    <property type="project" value="UniProtKB-KW"/>
</dbReference>
<evidence type="ECO:0000313" key="6">
    <source>
        <dbReference type="Proteomes" id="UP000001235"/>
    </source>
</evidence>
<gene>
    <name evidence="5" type="ordered locus">Galf_1358</name>
</gene>
<dbReference type="Pfam" id="PF11162">
    <property type="entry name" value="DUF2946"/>
    <property type="match status" value="1"/>
</dbReference>
<organism evidence="5 6">
    <name type="scientific">Gallionella capsiferriformans (strain ES-2)</name>
    <name type="common">Gallionella ferruginea capsiferriformans (strain ES-2)</name>
    <dbReference type="NCBI Taxonomy" id="395494"/>
    <lineage>
        <taxon>Bacteria</taxon>
        <taxon>Pseudomonadati</taxon>
        <taxon>Pseudomonadota</taxon>
        <taxon>Betaproteobacteria</taxon>
        <taxon>Nitrosomonadales</taxon>
        <taxon>Gallionellaceae</taxon>
        <taxon>Gallionella</taxon>
    </lineage>
</organism>
<evidence type="ECO:0000256" key="3">
    <source>
        <dbReference type="ARBA" id="ARBA00023014"/>
    </source>
</evidence>
<sequence length="109" mass="11609" precursor="true">MSYRARKLIAVLLAIWLPLFSGSALAASVMMQLPSDSCQEMEMDGHDMKPASAQCDTCDVCHLACGSYLAVQAISHPDALPAVATVTPYLFSFNSITSLPLLPPPLALV</sequence>
<dbReference type="eggNOG" id="ENOG5032Q8K">
    <property type="taxonomic scope" value="Bacteria"/>
</dbReference>
<dbReference type="RefSeq" id="WP_013293323.1">
    <property type="nucleotide sequence ID" value="NC_014394.1"/>
</dbReference>
<keyword evidence="1" id="KW-0479">Metal-binding</keyword>
<keyword evidence="3" id="KW-0411">Iron-sulfur</keyword>
<dbReference type="OrthoDB" id="8561545at2"/>
<dbReference type="PROSITE" id="PS00198">
    <property type="entry name" value="4FE4S_FER_1"/>
    <property type="match status" value="1"/>
</dbReference>
<protein>
    <recommendedName>
        <fullName evidence="7">DUF2946 domain-containing protein</fullName>
    </recommendedName>
</protein>
<keyword evidence="6" id="KW-1185">Reference proteome</keyword>
<dbReference type="EMBL" id="CP002159">
    <property type="protein sequence ID" value="ADL55384.1"/>
    <property type="molecule type" value="Genomic_DNA"/>
</dbReference>
<reference evidence="5 6" key="1">
    <citation type="submission" date="2010-08" db="EMBL/GenBank/DDBJ databases">
        <title>Complete sequence of Gallionella capsiferriformans ES-2.</title>
        <authorList>
            <consortium name="US DOE Joint Genome Institute"/>
            <person name="Lucas S."/>
            <person name="Copeland A."/>
            <person name="Lapidus A."/>
            <person name="Cheng J.-F."/>
            <person name="Bruce D."/>
            <person name="Goodwin L."/>
            <person name="Pitluck S."/>
            <person name="Chertkov O."/>
            <person name="Davenport K.W."/>
            <person name="Detter J.C."/>
            <person name="Han C."/>
            <person name="Tapia R."/>
            <person name="Land M."/>
            <person name="Hauser L."/>
            <person name="Chang Y.-J."/>
            <person name="Jeffries C."/>
            <person name="Kyrpides N."/>
            <person name="Ivanova N."/>
            <person name="Mikhailova N."/>
            <person name="Shelobolina E.S."/>
            <person name="Picardal F."/>
            <person name="Roden E."/>
            <person name="Emerson D."/>
            <person name="Woyke T."/>
        </authorList>
    </citation>
    <scope>NUCLEOTIDE SEQUENCE [LARGE SCALE GENOMIC DNA]</scope>
    <source>
        <strain evidence="5 6">ES-2</strain>
    </source>
</reference>
<dbReference type="KEGG" id="gca:Galf_1358"/>
<dbReference type="STRING" id="395494.Galf_1358"/>
<evidence type="ECO:0000256" key="4">
    <source>
        <dbReference type="SAM" id="SignalP"/>
    </source>
</evidence>
<accession>D9SFT7</accession>
<dbReference type="GO" id="GO:0051536">
    <property type="term" value="F:iron-sulfur cluster binding"/>
    <property type="evidence" value="ECO:0007669"/>
    <property type="project" value="UniProtKB-KW"/>
</dbReference>
<evidence type="ECO:0000313" key="5">
    <source>
        <dbReference type="EMBL" id="ADL55384.1"/>
    </source>
</evidence>
<feature type="chain" id="PRO_5003128042" description="DUF2946 domain-containing protein" evidence="4">
    <location>
        <begin position="27"/>
        <end position="109"/>
    </location>
</feature>
<evidence type="ECO:0008006" key="7">
    <source>
        <dbReference type="Google" id="ProtNLM"/>
    </source>
</evidence>
<dbReference type="Proteomes" id="UP000001235">
    <property type="component" value="Chromosome"/>
</dbReference>
<dbReference type="InterPro" id="IPR017900">
    <property type="entry name" value="4Fe4S_Fe_S_CS"/>
</dbReference>
<proteinExistence type="predicted"/>
<name>D9SFT7_GALCS</name>
<dbReference type="HOGENOM" id="CLU_2180046_0_0_4"/>
<feature type="signal peptide" evidence="4">
    <location>
        <begin position="1"/>
        <end position="26"/>
    </location>
</feature>
<keyword evidence="2" id="KW-0408">Iron</keyword>
<evidence type="ECO:0000256" key="1">
    <source>
        <dbReference type="ARBA" id="ARBA00022723"/>
    </source>
</evidence>
<keyword evidence="4" id="KW-0732">Signal</keyword>